<dbReference type="Pfam" id="PF13689">
    <property type="entry name" value="DUF4154"/>
    <property type="match status" value="1"/>
</dbReference>
<dbReference type="InterPro" id="IPR025293">
    <property type="entry name" value="YfiR/HmsC-like"/>
</dbReference>
<organism evidence="1 2">
    <name type="scientific">Methylomonas defluvii</name>
    <dbReference type="NCBI Taxonomy" id="3045149"/>
    <lineage>
        <taxon>Bacteria</taxon>
        <taxon>Pseudomonadati</taxon>
        <taxon>Pseudomonadota</taxon>
        <taxon>Gammaproteobacteria</taxon>
        <taxon>Methylococcales</taxon>
        <taxon>Methylococcaceae</taxon>
        <taxon>Methylomonas</taxon>
    </lineage>
</organism>
<sequence length="209" mass="22979">MKRILRHRYARLCGSCRNYGCDASCRRPAEKPRFAPIALLSKMLLLPLLFSGHLCHAEAASEAAVKVAFLYNFFKFIEWPESATTPNRYTLCLSSHTDFGDHLLMLEGKTVNGKPLDIARNISPKDIKSCHLIFIDTADNPGDYARELKGSPVVSVSDKAGFINQGGTIGLIQDGNRLSFEINLETANAGNTRISAQLLKLAKNILAGK</sequence>
<evidence type="ECO:0000313" key="2">
    <source>
        <dbReference type="Proteomes" id="UP001284537"/>
    </source>
</evidence>
<reference evidence="1 2" key="1">
    <citation type="submission" date="2023-11" db="EMBL/GenBank/DDBJ databases">
        <authorList>
            <person name="Ouyang M.-Y."/>
        </authorList>
    </citation>
    <scope>NUCLEOTIDE SEQUENCE [LARGE SCALE GENOMIC DNA]</scope>
    <source>
        <strain evidence="1 2">OY6</strain>
    </source>
</reference>
<accession>A0ABU4UAV9</accession>
<name>A0ABU4UAV9_9GAMM</name>
<keyword evidence="2" id="KW-1185">Reference proteome</keyword>
<comment type="caution">
    <text evidence="1">The sequence shown here is derived from an EMBL/GenBank/DDBJ whole genome shotgun (WGS) entry which is preliminary data.</text>
</comment>
<dbReference type="Proteomes" id="UP001284537">
    <property type="component" value="Unassembled WGS sequence"/>
</dbReference>
<proteinExistence type="predicted"/>
<protein>
    <submittedName>
        <fullName evidence="1">YfiR family protein</fullName>
    </submittedName>
</protein>
<dbReference type="RefSeq" id="WP_319960724.1">
    <property type="nucleotide sequence ID" value="NZ_JAXARY010000003.1"/>
</dbReference>
<gene>
    <name evidence="1" type="ORF">QLH52_04670</name>
</gene>
<evidence type="ECO:0000313" key="1">
    <source>
        <dbReference type="EMBL" id="MDX8126563.1"/>
    </source>
</evidence>
<dbReference type="EMBL" id="JAXARY010000003">
    <property type="protein sequence ID" value="MDX8126563.1"/>
    <property type="molecule type" value="Genomic_DNA"/>
</dbReference>